<dbReference type="InterPro" id="IPR047951">
    <property type="entry name" value="Transpos_ISL3"/>
</dbReference>
<dbReference type="InterPro" id="IPR002560">
    <property type="entry name" value="Transposase_DDE"/>
</dbReference>
<gene>
    <name evidence="2" type="ORF">GCM10009575_024760</name>
</gene>
<evidence type="ECO:0000313" key="2">
    <source>
        <dbReference type="EMBL" id="GAA0925905.1"/>
    </source>
</evidence>
<accession>A0ABP3ZSV0</accession>
<feature type="domain" description="Transposase IS204/IS1001/IS1096/IS1165 DDE" evidence="1">
    <location>
        <begin position="196"/>
        <end position="438"/>
    </location>
</feature>
<organism evidence="2 3">
    <name type="scientific">Streptomyces rhizosphaericus</name>
    <dbReference type="NCBI Taxonomy" id="114699"/>
    <lineage>
        <taxon>Bacteria</taxon>
        <taxon>Bacillati</taxon>
        <taxon>Actinomycetota</taxon>
        <taxon>Actinomycetes</taxon>
        <taxon>Kitasatosporales</taxon>
        <taxon>Streptomycetaceae</taxon>
        <taxon>Streptomyces</taxon>
        <taxon>Streptomyces violaceusniger group</taxon>
    </lineage>
</organism>
<dbReference type="PANTHER" id="PTHR33498:SF1">
    <property type="entry name" value="TRANSPOSASE FOR INSERTION SEQUENCE ELEMENT IS1557"/>
    <property type="match status" value="1"/>
</dbReference>
<evidence type="ECO:0000259" key="1">
    <source>
        <dbReference type="Pfam" id="PF01610"/>
    </source>
</evidence>
<proteinExistence type="predicted"/>
<dbReference type="PANTHER" id="PTHR33498">
    <property type="entry name" value="TRANSPOSASE FOR INSERTION SEQUENCE ELEMENT IS1557"/>
    <property type="match status" value="1"/>
</dbReference>
<dbReference type="NCBIfam" id="NF033550">
    <property type="entry name" value="transpos_ISL3"/>
    <property type="match status" value="1"/>
</dbReference>
<comment type="caution">
    <text evidence="2">The sequence shown here is derived from an EMBL/GenBank/DDBJ whole genome shotgun (WGS) entry which is preliminary data.</text>
</comment>
<reference evidence="3" key="1">
    <citation type="journal article" date="2019" name="Int. J. Syst. Evol. Microbiol.">
        <title>The Global Catalogue of Microorganisms (GCM) 10K type strain sequencing project: providing services to taxonomists for standard genome sequencing and annotation.</title>
        <authorList>
            <consortium name="The Broad Institute Genomics Platform"/>
            <consortium name="The Broad Institute Genome Sequencing Center for Infectious Disease"/>
            <person name="Wu L."/>
            <person name="Ma J."/>
        </authorList>
    </citation>
    <scope>NUCLEOTIDE SEQUENCE [LARGE SCALE GENOMIC DNA]</scope>
    <source>
        <strain evidence="3">JCM 11444</strain>
    </source>
</reference>
<dbReference type="Proteomes" id="UP001500418">
    <property type="component" value="Unassembled WGS sequence"/>
</dbReference>
<protein>
    <submittedName>
        <fullName evidence="2">ISL3-like element IS1096 family transposase</fullName>
    </submittedName>
</protein>
<sequence>MSEPVARAAARCHHANTYCVNCDLLVGLDDLHVIDVDRGDGDRLTVRVESARMVMGCRTCGAIAHAHGRREVVLIDAPCFDRPVKIVWRKRTWRCVEPACPVGTFTEQNHTVAEPRALLTVRARWWAIRQLRREHASVRGIARQLGTTWNTVWTSIRPLLKAMADDDTRFDGVTRLGVDEHVWHHVSERPIDQGGRGPKMLTGMVNLTTDAKGRTRARLLDLVPGRSGQAYADWLEERGPGFRDGIKEATLDPFRGYKNAIDDKLEDATAVLDAFHVVKLGSAAVDEVRRRVQQQIHGHRGRKGDLLYGIRTILRCGVEKLTDRQRARLDLAIAADERHDEVLVAWLCAQQLRAAYQADSPAEGRKIAEKVLATFPTCPIKEIKRLGKTLQQWREAFLAYFDTGRANNGGTEAINGLIELQRRIARGFRNRDHYRLRMLLIGGGLTSPHLK</sequence>
<keyword evidence="3" id="KW-1185">Reference proteome</keyword>
<dbReference type="Pfam" id="PF01610">
    <property type="entry name" value="DDE_Tnp_ISL3"/>
    <property type="match status" value="1"/>
</dbReference>
<evidence type="ECO:0000313" key="3">
    <source>
        <dbReference type="Proteomes" id="UP001500418"/>
    </source>
</evidence>
<name>A0ABP3ZSV0_9ACTN</name>
<dbReference type="EMBL" id="BAAAID010000012">
    <property type="protein sequence ID" value="GAA0925905.1"/>
    <property type="molecule type" value="Genomic_DNA"/>
</dbReference>